<dbReference type="AlphaFoldDB" id="A0A6L2PVZ4"/>
<evidence type="ECO:0000313" key="2">
    <source>
        <dbReference type="Proteomes" id="UP000502823"/>
    </source>
</evidence>
<accession>A0A6L2PVZ4</accession>
<name>A0A6L2PVZ4_COPFO</name>
<protein>
    <submittedName>
        <fullName evidence="1">Uncharacterized protein</fullName>
    </submittedName>
</protein>
<reference evidence="2" key="1">
    <citation type="submission" date="2020-01" db="EMBL/GenBank/DDBJ databases">
        <title>Draft genome sequence of the Termite Coptotermes fromosanus.</title>
        <authorList>
            <person name="Itakura S."/>
            <person name="Yosikawa Y."/>
            <person name="Umezawa K."/>
        </authorList>
    </citation>
    <scope>NUCLEOTIDE SEQUENCE [LARGE SCALE GENOMIC DNA]</scope>
</reference>
<organism evidence="1 2">
    <name type="scientific">Coptotermes formosanus</name>
    <name type="common">Formosan subterranean termite</name>
    <dbReference type="NCBI Taxonomy" id="36987"/>
    <lineage>
        <taxon>Eukaryota</taxon>
        <taxon>Metazoa</taxon>
        <taxon>Ecdysozoa</taxon>
        <taxon>Arthropoda</taxon>
        <taxon>Hexapoda</taxon>
        <taxon>Insecta</taxon>
        <taxon>Pterygota</taxon>
        <taxon>Neoptera</taxon>
        <taxon>Polyneoptera</taxon>
        <taxon>Dictyoptera</taxon>
        <taxon>Blattodea</taxon>
        <taxon>Blattoidea</taxon>
        <taxon>Termitoidae</taxon>
        <taxon>Rhinotermitidae</taxon>
        <taxon>Coptotermes</taxon>
    </lineage>
</organism>
<gene>
    <name evidence="1" type="ORF">Cfor_06545</name>
</gene>
<proteinExistence type="predicted"/>
<comment type="caution">
    <text evidence="1">The sequence shown here is derived from an EMBL/GenBank/DDBJ whole genome shotgun (WGS) entry which is preliminary data.</text>
</comment>
<keyword evidence="2" id="KW-1185">Reference proteome</keyword>
<dbReference type="Proteomes" id="UP000502823">
    <property type="component" value="Unassembled WGS sequence"/>
</dbReference>
<evidence type="ECO:0000313" key="1">
    <source>
        <dbReference type="EMBL" id="GFG36374.1"/>
    </source>
</evidence>
<dbReference type="EMBL" id="BLKM01000630">
    <property type="protein sequence ID" value="GFG36374.1"/>
    <property type="molecule type" value="Genomic_DNA"/>
</dbReference>
<dbReference type="InParanoid" id="A0A6L2PVZ4"/>
<sequence length="52" mass="5782">MAARECLQEIPRGLNGFLQNLMFAMEKDKNGALPFMYVLGTRRADGTLGHVV</sequence>